<dbReference type="InterPro" id="IPR029044">
    <property type="entry name" value="Nucleotide-diphossugar_trans"/>
</dbReference>
<feature type="compositionally biased region" description="Polar residues" evidence="1">
    <location>
        <begin position="779"/>
        <end position="791"/>
    </location>
</feature>
<keyword evidence="2" id="KW-0808">Transferase</keyword>
<name>A0A2S0MRF2_9RHOB</name>
<protein>
    <submittedName>
        <fullName evidence="2">Glycosyltransferase family 2 protein</fullName>
    </submittedName>
</protein>
<keyword evidence="3" id="KW-1185">Reference proteome</keyword>
<dbReference type="RefSeq" id="WP_149615527.1">
    <property type="nucleotide sequence ID" value="NZ_CP027665.1"/>
</dbReference>
<reference evidence="3" key="1">
    <citation type="submission" date="2018-03" db="EMBL/GenBank/DDBJ databases">
        <title>Genomic analysis of the strain SH-1 isolated from shrimp intestine.</title>
        <authorList>
            <person name="Kim Y.-S."/>
            <person name="Kim S.-E."/>
            <person name="Kim K.-H."/>
        </authorList>
    </citation>
    <scope>NUCLEOTIDE SEQUENCE [LARGE SCALE GENOMIC DNA]</scope>
    <source>
        <strain evidence="3">SH-1</strain>
    </source>
</reference>
<dbReference type="CDD" id="cd00761">
    <property type="entry name" value="Glyco_tranf_GTA_type"/>
    <property type="match status" value="1"/>
</dbReference>
<evidence type="ECO:0000313" key="3">
    <source>
        <dbReference type="Proteomes" id="UP000237655"/>
    </source>
</evidence>
<organism evidence="2 3">
    <name type="scientific">Pukyongiella litopenaei</name>
    <dbReference type="NCBI Taxonomy" id="2605946"/>
    <lineage>
        <taxon>Bacteria</taxon>
        <taxon>Pseudomonadati</taxon>
        <taxon>Pseudomonadota</taxon>
        <taxon>Alphaproteobacteria</taxon>
        <taxon>Rhodobacterales</taxon>
        <taxon>Paracoccaceae</taxon>
        <taxon>Pukyongiella</taxon>
    </lineage>
</organism>
<dbReference type="AlphaFoldDB" id="A0A2S0MRF2"/>
<dbReference type="GO" id="GO:0016740">
    <property type="term" value="F:transferase activity"/>
    <property type="evidence" value="ECO:0007669"/>
    <property type="project" value="UniProtKB-KW"/>
</dbReference>
<dbReference type="KEGG" id="thas:C6Y53_12700"/>
<dbReference type="EMBL" id="CP027665">
    <property type="protein sequence ID" value="AVO38460.2"/>
    <property type="molecule type" value="Genomic_DNA"/>
</dbReference>
<evidence type="ECO:0000313" key="2">
    <source>
        <dbReference type="EMBL" id="AVO38460.2"/>
    </source>
</evidence>
<feature type="region of interest" description="Disordered" evidence="1">
    <location>
        <begin position="755"/>
        <end position="791"/>
    </location>
</feature>
<sequence>MSETHSFSVRPGETYQLRIRLCAGDGMPHDWVTEIGLLFLSADDRKVTADLFCQTRSLPHADPCRVETLPAPAGSDRQRNAGTASRYLVAPPDADRLEITLPEGVVAEVLELAPLDLFWPREAGQLIASLQKTAAERWQDFASEYGASADHPARTLLRDVPVEQARVLARWHSATGDWDAVLAELEGSADADDYDLRMARLRAANGATARVGFIGSARLRERLDGFCHVVWLRETCCDTQIAMLDLDLILIETVNDSAPGDWSLAFSSLTGALPEAGKRLFELADTAGIDTRMVVTTSPSAVHMWREALDRTSAVTVEGARDWSGLPRTPVVVPRSTDPTACSPFSLQGRNWDRVLVPAGSDLFQFPDFADFFDKAGDDTCLIAEFRYQFVPRSLQVRMPSRQLAMASDLSRHQQRMLMQHAGIVIIPGTSLRTMGELEELALDAIASGAIPVMFGDPPGESTILNALDRIFAPVDLMRLRLTFRALWLRERRWLALYRDVMRHHVWTADHASAILGDAAASAVPQRPLRGTAVVPTKRIWLLPDILATFRRQTWPDRELIVVMNTDEAIDLPDLHENEHVYFLSESANIGECLNRAIAAATGYFWAKMDDDDFYSSFYLEDLAYYYRASQADVCGRLSPIFYFEEPDETAFAQHRSCPSFFVPQDHFHVSGACLSAIRNGRIPAFSPVARNAADTDWQDRVCTSNARYVCANTSSIVVFRSKDDSRHTWKVSRQLRGRFQPLYSGADNSMLDCLPDPGSYRPSERGPQQNAPAMDQSGMKSQSCATGTIK</sequence>
<gene>
    <name evidence="2" type="ORF">C6Y53_12700</name>
</gene>
<dbReference type="SUPFAM" id="SSF53448">
    <property type="entry name" value="Nucleotide-diphospho-sugar transferases"/>
    <property type="match status" value="1"/>
</dbReference>
<accession>A0A2S0MRF2</accession>
<proteinExistence type="predicted"/>
<dbReference type="Proteomes" id="UP000237655">
    <property type="component" value="Chromosome"/>
</dbReference>
<evidence type="ECO:0000256" key="1">
    <source>
        <dbReference type="SAM" id="MobiDB-lite"/>
    </source>
</evidence>
<dbReference type="Gene3D" id="3.90.550.10">
    <property type="entry name" value="Spore Coat Polysaccharide Biosynthesis Protein SpsA, Chain A"/>
    <property type="match status" value="1"/>
</dbReference>